<accession>A0ABY8TZX6</accession>
<reference evidence="1 2" key="1">
    <citation type="submission" date="2023-05" db="EMBL/GenBank/DDBJ databases">
        <title>A 100% complete, gapless, phased diploid assembly of the Scenedesmus obliquus UTEX 3031 genome.</title>
        <authorList>
            <person name="Biondi T.C."/>
            <person name="Hanschen E.R."/>
            <person name="Kwon T."/>
            <person name="Eng W."/>
            <person name="Kruse C.P.S."/>
            <person name="Koehler S.I."/>
            <person name="Kunde Y."/>
            <person name="Gleasner C.D."/>
            <person name="You Mak K.T."/>
            <person name="Polle J."/>
            <person name="Hovde B.T."/>
            <person name="Starkenburg S.R."/>
        </authorList>
    </citation>
    <scope>NUCLEOTIDE SEQUENCE [LARGE SCALE GENOMIC DNA]</scope>
    <source>
        <strain evidence="1 2">DOE0152z</strain>
    </source>
</reference>
<gene>
    <name evidence="1" type="ORF">OEZ85_003182</name>
</gene>
<sequence>MSYPCSLTPDNPLVPNYVCFYAPSPKAGVPSLTFSDVEVALPDDGKSLEAAIADYRRLVALDLPDSVKDAPGVKPMIPLGSGVLVRWSKKSDTVLGLNGKSDVVWIGMENFELPIAPETPYPNRNYFITTIMEQRLVCKYKALLHMGKNLDRAFLNPRCVYRRNI</sequence>
<name>A0ABY8TZX6_TETOB</name>
<dbReference type="Proteomes" id="UP001244341">
    <property type="component" value="Chromosome 5b"/>
</dbReference>
<evidence type="ECO:0000313" key="1">
    <source>
        <dbReference type="EMBL" id="WIA14684.1"/>
    </source>
</evidence>
<organism evidence="1 2">
    <name type="scientific">Tetradesmus obliquus</name>
    <name type="common">Green alga</name>
    <name type="synonym">Acutodesmus obliquus</name>
    <dbReference type="NCBI Taxonomy" id="3088"/>
    <lineage>
        <taxon>Eukaryota</taxon>
        <taxon>Viridiplantae</taxon>
        <taxon>Chlorophyta</taxon>
        <taxon>core chlorophytes</taxon>
        <taxon>Chlorophyceae</taxon>
        <taxon>CS clade</taxon>
        <taxon>Sphaeropleales</taxon>
        <taxon>Scenedesmaceae</taxon>
        <taxon>Tetradesmus</taxon>
    </lineage>
</organism>
<proteinExistence type="predicted"/>
<protein>
    <submittedName>
        <fullName evidence="1">Uncharacterized protein</fullName>
    </submittedName>
</protein>
<keyword evidence="2" id="KW-1185">Reference proteome</keyword>
<dbReference type="EMBL" id="CP126212">
    <property type="protein sequence ID" value="WIA14684.1"/>
    <property type="molecule type" value="Genomic_DNA"/>
</dbReference>
<evidence type="ECO:0000313" key="2">
    <source>
        <dbReference type="Proteomes" id="UP001244341"/>
    </source>
</evidence>